<comment type="caution">
    <text evidence="7">The sequence shown here is derived from an EMBL/GenBank/DDBJ whole genome shotgun (WGS) entry which is preliminary data.</text>
</comment>
<evidence type="ECO:0000313" key="7">
    <source>
        <dbReference type="EMBL" id="MCJ2542413.1"/>
    </source>
</evidence>
<dbReference type="EMBL" id="JAFIRA010000010">
    <property type="protein sequence ID" value="MCJ2542413.1"/>
    <property type="molecule type" value="Genomic_DNA"/>
</dbReference>
<feature type="domain" description="CRISPR-associated protein Cas6 C-terminal" evidence="5">
    <location>
        <begin position="161"/>
        <end position="279"/>
    </location>
</feature>
<evidence type="ECO:0000313" key="8">
    <source>
        <dbReference type="Proteomes" id="UP000830835"/>
    </source>
</evidence>
<dbReference type="InterPro" id="IPR010156">
    <property type="entry name" value="CRISPR-assoc_prot_Cas6"/>
</dbReference>
<evidence type="ECO:0000256" key="1">
    <source>
        <dbReference type="ARBA" id="ARBA00022722"/>
    </source>
</evidence>
<protein>
    <submittedName>
        <fullName evidence="7">CRISPR-associated endoribonuclease Cas6</fullName>
    </submittedName>
</protein>
<keyword evidence="4" id="KW-0051">Antiviral defense</keyword>
<evidence type="ECO:0000256" key="4">
    <source>
        <dbReference type="ARBA" id="ARBA00023118"/>
    </source>
</evidence>
<dbReference type="Proteomes" id="UP000830835">
    <property type="component" value="Unassembled WGS sequence"/>
</dbReference>
<organism evidence="7 8">
    <name type="scientific">Thermostichus vulcanus str. 'Rupite'</name>
    <dbReference type="NCBI Taxonomy" id="2813851"/>
    <lineage>
        <taxon>Bacteria</taxon>
        <taxon>Bacillati</taxon>
        <taxon>Cyanobacteriota</taxon>
        <taxon>Cyanophyceae</taxon>
        <taxon>Thermostichales</taxon>
        <taxon>Thermostichaceae</taxon>
        <taxon>Thermostichus</taxon>
    </lineage>
</organism>
<dbReference type="CDD" id="cd21141">
    <property type="entry name" value="Cas6_III-like"/>
    <property type="match status" value="1"/>
</dbReference>
<dbReference type="NCBIfam" id="TIGR01877">
    <property type="entry name" value="cas_cas6"/>
    <property type="match status" value="1"/>
</dbReference>
<dbReference type="Gene3D" id="3.30.70.1900">
    <property type="match status" value="1"/>
</dbReference>
<dbReference type="RefSeq" id="WP_244349662.1">
    <property type="nucleotide sequence ID" value="NZ_JAFIRA010000010.1"/>
</dbReference>
<reference evidence="7" key="1">
    <citation type="submission" date="2021-02" db="EMBL/GenBank/DDBJ databases">
        <title>The CRISPR/cas machinery reduction and long-range gene transfer in the hot spring cyanobacterium Synechococcus.</title>
        <authorList>
            <person name="Dvorak P."/>
            <person name="Jahodarova E."/>
            <person name="Hasler P."/>
            <person name="Poulickova A."/>
        </authorList>
    </citation>
    <scope>NUCLEOTIDE SEQUENCE</scope>
    <source>
        <strain evidence="7">Rupite</strain>
    </source>
</reference>
<dbReference type="InterPro" id="IPR045648">
    <property type="entry name" value="CRISPR-assoc_Cas6-like_N"/>
</dbReference>
<evidence type="ECO:0000256" key="2">
    <source>
        <dbReference type="ARBA" id="ARBA00022759"/>
    </source>
</evidence>
<dbReference type="InterPro" id="IPR045747">
    <property type="entry name" value="CRISPR-assoc_prot_Cas6_N_sf"/>
</dbReference>
<sequence length="374" mass="42402">MVSELCFSDLPAEAGQGWPRGGEMVGITLEVQALQSYSLDPHYAKGLHAWFLSQVEQTHPRLSAYLHDGESEKPFTLSRLMGPFREQGGRQVIPPNTPFQWSITGLNPEVVDWLWGWSQRLPAWLELRGSPLQIRGWKVLFPPRTYSQLLEQAPSSGSCSLSFVSPTSFRHRGHHLPLPVPKNLFHSYLRRWNDFSGLPIEVDLFLDWVDREVTIQRYRLESVKTTAGRQGSVTGFIGCIQLAASPRMPELLRQQVQALLQFAPYCGTGHKTTFGLGQTRLGWLAAERVSTPRASQEEQIAERIQELSTLFLSQRQRQGGSRAEKTAWLWATILARRESGESLEVIAKDLEMPYETVKTYAKLARRATKNYQSV</sequence>
<keyword evidence="2" id="KW-0255">Endonuclease</keyword>
<keyword evidence="8" id="KW-1185">Reference proteome</keyword>
<feature type="domain" description="CRISPR-associated protein Cas6-like N-terminal" evidence="6">
    <location>
        <begin position="39"/>
        <end position="82"/>
    </location>
</feature>
<proteinExistence type="predicted"/>
<evidence type="ECO:0000256" key="3">
    <source>
        <dbReference type="ARBA" id="ARBA00022801"/>
    </source>
</evidence>
<dbReference type="InterPro" id="IPR019267">
    <property type="entry name" value="CRISPR-assoc_Cas6_C"/>
</dbReference>
<keyword evidence="1" id="KW-0540">Nuclease</keyword>
<dbReference type="Pfam" id="PF10040">
    <property type="entry name" value="CRISPR_Cas6"/>
    <property type="match status" value="1"/>
</dbReference>
<dbReference type="Pfam" id="PF19308">
    <property type="entry name" value="CRISPR_Cas6_N"/>
    <property type="match status" value="1"/>
</dbReference>
<keyword evidence="3" id="KW-0378">Hydrolase</keyword>
<name>A0ABT0C9F0_THEVL</name>
<dbReference type="Gene3D" id="3.30.70.1890">
    <property type="match status" value="1"/>
</dbReference>
<accession>A0ABT0C9F0</accession>
<gene>
    <name evidence="7" type="primary">cas6</name>
    <name evidence="7" type="ORF">JX360_05750</name>
</gene>
<evidence type="ECO:0000259" key="6">
    <source>
        <dbReference type="Pfam" id="PF19308"/>
    </source>
</evidence>
<evidence type="ECO:0000259" key="5">
    <source>
        <dbReference type="Pfam" id="PF10040"/>
    </source>
</evidence>